<evidence type="ECO:0000313" key="1">
    <source>
        <dbReference type="EMBL" id="SHE45325.1"/>
    </source>
</evidence>
<dbReference type="Proteomes" id="UP000184368">
    <property type="component" value="Unassembled WGS sequence"/>
</dbReference>
<evidence type="ECO:0008006" key="3">
    <source>
        <dbReference type="Google" id="ProtNLM"/>
    </source>
</evidence>
<organism evidence="1 2">
    <name type="scientific">Cnuella takakiae</name>
    <dbReference type="NCBI Taxonomy" id="1302690"/>
    <lineage>
        <taxon>Bacteria</taxon>
        <taxon>Pseudomonadati</taxon>
        <taxon>Bacteroidota</taxon>
        <taxon>Chitinophagia</taxon>
        <taxon>Chitinophagales</taxon>
        <taxon>Chitinophagaceae</taxon>
        <taxon>Cnuella</taxon>
    </lineage>
</organism>
<sequence>MCCGKSWVSHRYEQENLNECPFLFLQSMAFTSEQIDSITTLMDVYIAARRPPEHMRAQLDLGWRFDGLSLFIFEIRPQWNDHSVILHHDFAKATWVESKKQWNIYWHRASGKWQVYEPLQWAGNLQRFLLEVTKDPHHCFRG</sequence>
<dbReference type="Pfam" id="PF11225">
    <property type="entry name" value="DUF3024"/>
    <property type="match status" value="1"/>
</dbReference>
<proteinExistence type="predicted"/>
<dbReference type="InterPro" id="IPR021388">
    <property type="entry name" value="DUF3024"/>
</dbReference>
<name>A0A1M4TLP4_9BACT</name>
<reference evidence="1 2" key="1">
    <citation type="submission" date="2016-11" db="EMBL/GenBank/DDBJ databases">
        <authorList>
            <person name="Jaros S."/>
            <person name="Januszkiewicz K."/>
            <person name="Wedrychowicz H."/>
        </authorList>
    </citation>
    <scope>NUCLEOTIDE SEQUENCE [LARGE SCALE GENOMIC DNA]</scope>
    <source>
        <strain evidence="1 2">DSM 26897</strain>
    </source>
</reference>
<keyword evidence="2" id="KW-1185">Reference proteome</keyword>
<gene>
    <name evidence="1" type="ORF">SAMN05444008_101435</name>
</gene>
<accession>A0A1M4TLP4</accession>
<dbReference type="EMBL" id="FQUO01000001">
    <property type="protein sequence ID" value="SHE45325.1"/>
    <property type="molecule type" value="Genomic_DNA"/>
</dbReference>
<protein>
    <recommendedName>
        <fullName evidence="3">DUF3024 domain-containing protein</fullName>
    </recommendedName>
</protein>
<evidence type="ECO:0000313" key="2">
    <source>
        <dbReference type="Proteomes" id="UP000184368"/>
    </source>
</evidence>
<dbReference type="AlphaFoldDB" id="A0A1M4TLP4"/>